<name>A0A3L6FX62_MAIZE</name>
<reference evidence="2" key="1">
    <citation type="journal article" date="2018" name="Nat. Genet.">
        <title>Extensive intraspecific gene order and gene structural variations between Mo17 and other maize genomes.</title>
        <authorList>
            <person name="Sun S."/>
            <person name="Zhou Y."/>
            <person name="Chen J."/>
            <person name="Shi J."/>
            <person name="Zhao H."/>
            <person name="Zhao H."/>
            <person name="Song W."/>
            <person name="Zhang M."/>
            <person name="Cui Y."/>
            <person name="Dong X."/>
            <person name="Liu H."/>
            <person name="Ma X."/>
            <person name="Jiao Y."/>
            <person name="Wang B."/>
            <person name="Wei X."/>
            <person name="Stein J.C."/>
            <person name="Glaubitz J.C."/>
            <person name="Lu F."/>
            <person name="Yu G."/>
            <person name="Liang C."/>
            <person name="Fengler K."/>
            <person name="Li B."/>
            <person name="Rafalski A."/>
            <person name="Schnable P.S."/>
            <person name="Ware D.H."/>
            <person name="Buckler E.S."/>
            <person name="Lai J."/>
        </authorList>
    </citation>
    <scope>NUCLEOTIDE SEQUENCE [LARGE SCALE GENOMIC DNA]</scope>
    <source>
        <tissue evidence="2">Seedling</tissue>
    </source>
</reference>
<accession>A0A3L6FX62</accession>
<dbReference type="PANTHER" id="PTHR37984">
    <property type="entry name" value="PROTEIN CBG26694"/>
    <property type="match status" value="1"/>
</dbReference>
<dbReference type="InterPro" id="IPR050951">
    <property type="entry name" value="Retrovirus_Pol_polyprotein"/>
</dbReference>
<dbReference type="InterPro" id="IPR036397">
    <property type="entry name" value="RNaseH_sf"/>
</dbReference>
<dbReference type="InterPro" id="IPR056924">
    <property type="entry name" value="SH3_Tf2-1"/>
</dbReference>
<dbReference type="Proteomes" id="UP000251960">
    <property type="component" value="Chromosome 2"/>
</dbReference>
<gene>
    <name evidence="2" type="primary">TY3B-I_1</name>
    <name evidence="2" type="ORF">Zm00014a_017762</name>
</gene>
<feature type="non-terminal residue" evidence="2">
    <location>
        <position position="1"/>
    </location>
</feature>
<proteinExistence type="predicted"/>
<evidence type="ECO:0000259" key="1">
    <source>
        <dbReference type="Pfam" id="PF24626"/>
    </source>
</evidence>
<evidence type="ECO:0000313" key="2">
    <source>
        <dbReference type="EMBL" id="PWZ39468.1"/>
    </source>
</evidence>
<dbReference type="EMBL" id="NCVQ01000003">
    <property type="protein sequence ID" value="PWZ39468.1"/>
    <property type="molecule type" value="Genomic_DNA"/>
</dbReference>
<comment type="caution">
    <text evidence="2">The sequence shown here is derived from an EMBL/GenBank/DDBJ whole genome shotgun (WGS) entry which is preliminary data.</text>
</comment>
<dbReference type="AlphaFoldDB" id="A0A3L6FX62"/>
<protein>
    <submittedName>
        <fullName evidence="2">Transposon Ty3-I Gag-Pol polyprotein</fullName>
    </submittedName>
</protein>
<dbReference type="PANTHER" id="PTHR37984:SF5">
    <property type="entry name" value="PROTEIN NYNRIN-LIKE"/>
    <property type="match status" value="1"/>
</dbReference>
<dbReference type="GO" id="GO:0003676">
    <property type="term" value="F:nucleic acid binding"/>
    <property type="evidence" value="ECO:0007669"/>
    <property type="project" value="InterPro"/>
</dbReference>
<dbReference type="Pfam" id="PF24626">
    <property type="entry name" value="SH3_Tf2-1"/>
    <property type="match status" value="1"/>
</dbReference>
<dbReference type="Gene3D" id="3.30.420.10">
    <property type="entry name" value="Ribonuclease H-like superfamily/Ribonuclease H"/>
    <property type="match status" value="1"/>
</dbReference>
<organism evidence="2">
    <name type="scientific">Zea mays</name>
    <name type="common">Maize</name>
    <dbReference type="NCBI Taxonomy" id="4577"/>
    <lineage>
        <taxon>Eukaryota</taxon>
        <taxon>Viridiplantae</taxon>
        <taxon>Streptophyta</taxon>
        <taxon>Embryophyta</taxon>
        <taxon>Tracheophyta</taxon>
        <taxon>Spermatophyta</taxon>
        <taxon>Magnoliopsida</taxon>
        <taxon>Liliopsida</taxon>
        <taxon>Poales</taxon>
        <taxon>Poaceae</taxon>
        <taxon>PACMAD clade</taxon>
        <taxon>Panicoideae</taxon>
        <taxon>Andropogonodae</taxon>
        <taxon>Andropogoneae</taxon>
        <taxon>Tripsacinae</taxon>
        <taxon>Zea</taxon>
    </lineage>
</organism>
<feature type="domain" description="Tf2-1-like SH3-like" evidence="1">
    <location>
        <begin position="89"/>
        <end position="146"/>
    </location>
</feature>
<sequence>LALSLAEFAYNNSEHRSTGKSPFSIVYTKVPRHMVDLLKLPSRENSRSATICANNYSDLFKEVHDVLEASNQKYKQLADKRRPMLFEVGDRVMVYLRKERLPGGVHGELRQRKYGPFSILKKISDNAYGVDLPREMNISNTFNMVDISL</sequence>